<dbReference type="AlphaFoldDB" id="A0ABD0JKW5"/>
<name>A0ABD0JKW5_9CAEN</name>
<accession>A0ABD0JKW5</accession>
<gene>
    <name evidence="1" type="ORF">BaRGS_00033298</name>
</gene>
<evidence type="ECO:0000313" key="1">
    <source>
        <dbReference type="EMBL" id="KAK7475479.1"/>
    </source>
</evidence>
<protein>
    <submittedName>
        <fullName evidence="1">Uncharacterized protein</fullName>
    </submittedName>
</protein>
<sequence>MHKIVVSTFTLPNQEKKYEEYFNDSRKMQKAFETASISVVWEIQTWRLEVFLESDEREIDKPFWGGRYHCMHDFFLSSISKTGEHFCPNLASSLSGEVQRQAGTLSGIG</sequence>
<organism evidence="1 2">
    <name type="scientific">Batillaria attramentaria</name>
    <dbReference type="NCBI Taxonomy" id="370345"/>
    <lineage>
        <taxon>Eukaryota</taxon>
        <taxon>Metazoa</taxon>
        <taxon>Spiralia</taxon>
        <taxon>Lophotrochozoa</taxon>
        <taxon>Mollusca</taxon>
        <taxon>Gastropoda</taxon>
        <taxon>Caenogastropoda</taxon>
        <taxon>Sorbeoconcha</taxon>
        <taxon>Cerithioidea</taxon>
        <taxon>Batillariidae</taxon>
        <taxon>Batillaria</taxon>
    </lineage>
</organism>
<dbReference type="EMBL" id="JACVVK020000405">
    <property type="protein sequence ID" value="KAK7475479.1"/>
    <property type="molecule type" value="Genomic_DNA"/>
</dbReference>
<proteinExistence type="predicted"/>
<dbReference type="Proteomes" id="UP001519460">
    <property type="component" value="Unassembled WGS sequence"/>
</dbReference>
<evidence type="ECO:0000313" key="2">
    <source>
        <dbReference type="Proteomes" id="UP001519460"/>
    </source>
</evidence>
<comment type="caution">
    <text evidence="1">The sequence shown here is derived from an EMBL/GenBank/DDBJ whole genome shotgun (WGS) entry which is preliminary data.</text>
</comment>
<keyword evidence="2" id="KW-1185">Reference proteome</keyword>
<reference evidence="1 2" key="1">
    <citation type="journal article" date="2023" name="Sci. Data">
        <title>Genome assembly of the Korean intertidal mud-creeper Batillaria attramentaria.</title>
        <authorList>
            <person name="Patra A.K."/>
            <person name="Ho P.T."/>
            <person name="Jun S."/>
            <person name="Lee S.J."/>
            <person name="Kim Y."/>
            <person name="Won Y.J."/>
        </authorList>
    </citation>
    <scope>NUCLEOTIDE SEQUENCE [LARGE SCALE GENOMIC DNA]</scope>
    <source>
        <strain evidence="1">Wonlab-2016</strain>
    </source>
</reference>